<evidence type="ECO:0000313" key="4">
    <source>
        <dbReference type="EMBL" id="CAE1253923.1"/>
    </source>
</evidence>
<keyword evidence="2" id="KW-1133">Transmembrane helix</keyword>
<protein>
    <recommendedName>
        <fullName evidence="3">Copper type II ascorbate-dependent monooxygenase C-terminal domain-containing protein</fullName>
    </recommendedName>
</protein>
<dbReference type="PANTHER" id="PTHR10157:SF23">
    <property type="entry name" value="MOXD1 HOMOLOG 1"/>
    <property type="match status" value="1"/>
</dbReference>
<keyword evidence="2" id="KW-0472">Membrane</keyword>
<accession>A0A812BXG7</accession>
<dbReference type="InterPro" id="IPR008977">
    <property type="entry name" value="PHM/PNGase_F_dom_sf"/>
</dbReference>
<keyword evidence="2" id="KW-0812">Transmembrane</keyword>
<dbReference type="InterPro" id="IPR014784">
    <property type="entry name" value="Cu2_ascorb_mOase-like_C"/>
</dbReference>
<dbReference type="SUPFAM" id="SSF49742">
    <property type="entry name" value="PHM/PNGase F"/>
    <property type="match status" value="1"/>
</dbReference>
<proteinExistence type="predicted"/>
<dbReference type="OrthoDB" id="10003276at2759"/>
<dbReference type="GO" id="GO:0004500">
    <property type="term" value="F:dopamine beta-monooxygenase activity"/>
    <property type="evidence" value="ECO:0007669"/>
    <property type="project" value="InterPro"/>
</dbReference>
<dbReference type="InterPro" id="IPR000945">
    <property type="entry name" value="DBH-like"/>
</dbReference>
<feature type="transmembrane region" description="Helical" evidence="2">
    <location>
        <begin position="63"/>
        <end position="86"/>
    </location>
</feature>
<organism evidence="4 5">
    <name type="scientific">Acanthosepion pharaonis</name>
    <name type="common">Pharaoh cuttlefish</name>
    <name type="synonym">Sepia pharaonis</name>
    <dbReference type="NCBI Taxonomy" id="158019"/>
    <lineage>
        <taxon>Eukaryota</taxon>
        <taxon>Metazoa</taxon>
        <taxon>Spiralia</taxon>
        <taxon>Lophotrochozoa</taxon>
        <taxon>Mollusca</taxon>
        <taxon>Cephalopoda</taxon>
        <taxon>Coleoidea</taxon>
        <taxon>Decapodiformes</taxon>
        <taxon>Sepiida</taxon>
        <taxon>Sepiina</taxon>
        <taxon>Sepiidae</taxon>
        <taxon>Acanthosepion</taxon>
    </lineage>
</organism>
<dbReference type="EMBL" id="CAHIKZ030001125">
    <property type="protein sequence ID" value="CAE1253923.1"/>
    <property type="molecule type" value="Genomic_DNA"/>
</dbReference>
<keyword evidence="5" id="KW-1185">Reference proteome</keyword>
<gene>
    <name evidence="4" type="ORF">SPHA_28696</name>
</gene>
<feature type="domain" description="Copper type II ascorbate-dependent monooxygenase C-terminal" evidence="3">
    <location>
        <begin position="130"/>
        <end position="183"/>
    </location>
</feature>
<dbReference type="GO" id="GO:0005615">
    <property type="term" value="C:extracellular space"/>
    <property type="evidence" value="ECO:0007669"/>
    <property type="project" value="TreeGrafter"/>
</dbReference>
<evidence type="ECO:0000313" key="5">
    <source>
        <dbReference type="Proteomes" id="UP000597762"/>
    </source>
</evidence>
<sequence length="264" mass="30236">MYVGGYKSLRLLQIARPDFVHPADARKLIIAMNETLIPNKTTTYWCKDFELPKYNQKMQIVKYFIHSVFSLLLGVIDSSGFEMILIPARRKFDGAIIEIGQIPFDPLFRFTQMIPPYQPDFKSNSICLSSCIYDGDDLKVECTYNSMARSKFTWGGLSTSDEMCLAYVMYYPKMRTTNCLSAIGVVDTKWREYSLNTSNLLQFKNQEIAKKFEQTVNGLGNNSSLLTYCSDGINVTSKAGFTFSIHFYIRLHDLILVELLCWGI</sequence>
<dbReference type="GO" id="GO:0005507">
    <property type="term" value="F:copper ion binding"/>
    <property type="evidence" value="ECO:0007669"/>
    <property type="project" value="TreeGrafter"/>
</dbReference>
<dbReference type="InterPro" id="IPR024548">
    <property type="entry name" value="Cu2_monoox_C"/>
</dbReference>
<evidence type="ECO:0000259" key="3">
    <source>
        <dbReference type="Pfam" id="PF03712"/>
    </source>
</evidence>
<keyword evidence="1" id="KW-1015">Disulfide bond</keyword>
<evidence type="ECO:0000256" key="1">
    <source>
        <dbReference type="ARBA" id="ARBA00023157"/>
    </source>
</evidence>
<evidence type="ECO:0000256" key="2">
    <source>
        <dbReference type="SAM" id="Phobius"/>
    </source>
</evidence>
<dbReference type="GO" id="GO:0042421">
    <property type="term" value="P:norepinephrine biosynthetic process"/>
    <property type="evidence" value="ECO:0007669"/>
    <property type="project" value="TreeGrafter"/>
</dbReference>
<comment type="caution">
    <text evidence="4">The sequence shown here is derived from an EMBL/GenBank/DDBJ whole genome shotgun (WGS) entry which is preliminary data.</text>
</comment>
<name>A0A812BXG7_ACAPH</name>
<dbReference type="AlphaFoldDB" id="A0A812BXG7"/>
<dbReference type="Proteomes" id="UP000597762">
    <property type="component" value="Unassembled WGS sequence"/>
</dbReference>
<dbReference type="PANTHER" id="PTHR10157">
    <property type="entry name" value="DOPAMINE BETA HYDROXYLASE RELATED"/>
    <property type="match status" value="1"/>
</dbReference>
<dbReference type="Gene3D" id="2.60.120.230">
    <property type="match status" value="1"/>
</dbReference>
<reference evidence="4" key="1">
    <citation type="submission" date="2021-01" db="EMBL/GenBank/DDBJ databases">
        <authorList>
            <person name="Li R."/>
            <person name="Bekaert M."/>
        </authorList>
    </citation>
    <scope>NUCLEOTIDE SEQUENCE</scope>
    <source>
        <strain evidence="4">Farmed</strain>
    </source>
</reference>
<dbReference type="GO" id="GO:0006589">
    <property type="term" value="P:octopamine biosynthetic process"/>
    <property type="evidence" value="ECO:0007669"/>
    <property type="project" value="TreeGrafter"/>
</dbReference>
<dbReference type="Pfam" id="PF03712">
    <property type="entry name" value="Cu2_monoox_C"/>
    <property type="match status" value="1"/>
</dbReference>
<dbReference type="GO" id="GO:0042420">
    <property type="term" value="P:dopamine catabolic process"/>
    <property type="evidence" value="ECO:0007669"/>
    <property type="project" value="TreeGrafter"/>
</dbReference>
<dbReference type="GO" id="GO:0030667">
    <property type="term" value="C:secretory granule membrane"/>
    <property type="evidence" value="ECO:0007669"/>
    <property type="project" value="TreeGrafter"/>
</dbReference>